<reference evidence="4 5" key="1">
    <citation type="submission" date="2020-07" db="EMBL/GenBank/DDBJ databases">
        <title>Genomic Encyclopedia of Type Strains, Phase IV (KMG-V): Genome sequencing to study the core and pangenomes of soil and plant-associated prokaryotes.</title>
        <authorList>
            <person name="Whitman W."/>
        </authorList>
    </citation>
    <scope>NUCLEOTIDE SEQUENCE [LARGE SCALE GENOMIC DNA]</scope>
    <source>
        <strain evidence="4 5">RH2WT43</strain>
    </source>
</reference>
<dbReference type="InterPro" id="IPR020904">
    <property type="entry name" value="Sc_DH/Rdtase_CS"/>
</dbReference>
<evidence type="ECO:0000313" key="5">
    <source>
        <dbReference type="Proteomes" id="UP000550401"/>
    </source>
</evidence>
<evidence type="ECO:0000256" key="1">
    <source>
        <dbReference type="ARBA" id="ARBA00006484"/>
    </source>
</evidence>
<dbReference type="SMART" id="SM00822">
    <property type="entry name" value="PKS_KR"/>
    <property type="match status" value="1"/>
</dbReference>
<dbReference type="Pfam" id="PF00106">
    <property type="entry name" value="adh_short"/>
    <property type="match status" value="1"/>
</dbReference>
<accession>A0A839F7P3</accession>
<name>A0A839F7P3_9GAMM</name>
<sequence>MLAPVQLAAGTFAPAVDSLRERVVLVTGATGGLGRASALGAAAAGATVVLLGRKVRPLEALYDEIERLGGAAPALYPMDLAGATPKDHADLAAAIERECGRLDGIVHAAAHFDTLQPFEQQTPDEWNRNLQVNVTAPFLLTQACMPVLRRSSDAAVVFVFDDAARVGNAYWGGYGTSKYALQGLASIVHEETESSSVRTHALLPGPMRTTLRRAAYYGEDTMAQPDPAVAAQAIVWLLGRAAIGVRGKLLDLRRDDTRTA</sequence>
<evidence type="ECO:0000259" key="3">
    <source>
        <dbReference type="SMART" id="SM00822"/>
    </source>
</evidence>
<dbReference type="PANTHER" id="PTHR44196:SF4">
    <property type="entry name" value="SHORT CHAIN DEHYDROGENASE"/>
    <property type="match status" value="1"/>
</dbReference>
<dbReference type="PROSITE" id="PS00061">
    <property type="entry name" value="ADH_SHORT"/>
    <property type="match status" value="1"/>
</dbReference>
<dbReference type="AlphaFoldDB" id="A0A839F7P3"/>
<dbReference type="GO" id="GO:0016020">
    <property type="term" value="C:membrane"/>
    <property type="evidence" value="ECO:0007669"/>
    <property type="project" value="TreeGrafter"/>
</dbReference>
<organism evidence="4 5">
    <name type="scientific">Dokdonella fugitiva</name>
    <dbReference type="NCBI Taxonomy" id="328517"/>
    <lineage>
        <taxon>Bacteria</taxon>
        <taxon>Pseudomonadati</taxon>
        <taxon>Pseudomonadota</taxon>
        <taxon>Gammaproteobacteria</taxon>
        <taxon>Lysobacterales</taxon>
        <taxon>Rhodanobacteraceae</taxon>
        <taxon>Dokdonella</taxon>
    </lineage>
</organism>
<dbReference type="GO" id="GO:0016491">
    <property type="term" value="F:oxidoreductase activity"/>
    <property type="evidence" value="ECO:0007669"/>
    <property type="project" value="UniProtKB-KW"/>
</dbReference>
<dbReference type="RefSeq" id="WP_182531239.1">
    <property type="nucleotide sequence ID" value="NZ_JACGXL010000003.1"/>
</dbReference>
<evidence type="ECO:0000256" key="2">
    <source>
        <dbReference type="ARBA" id="ARBA00023002"/>
    </source>
</evidence>
<proteinExistence type="inferred from homology"/>
<protein>
    <submittedName>
        <fullName evidence="4">NAD(P)-dependent dehydrogenase (Short-subunit alcohol dehydrogenase family)</fullName>
    </submittedName>
</protein>
<comment type="similarity">
    <text evidence="1">Belongs to the short-chain dehydrogenases/reductases (SDR) family.</text>
</comment>
<dbReference type="Gene3D" id="3.40.50.720">
    <property type="entry name" value="NAD(P)-binding Rossmann-like Domain"/>
    <property type="match status" value="1"/>
</dbReference>
<gene>
    <name evidence="4" type="ORF">FHW12_002405</name>
</gene>
<comment type="caution">
    <text evidence="4">The sequence shown here is derived from an EMBL/GenBank/DDBJ whole genome shotgun (WGS) entry which is preliminary data.</text>
</comment>
<dbReference type="InterPro" id="IPR036291">
    <property type="entry name" value="NAD(P)-bd_dom_sf"/>
</dbReference>
<evidence type="ECO:0000313" key="4">
    <source>
        <dbReference type="EMBL" id="MBA8888181.1"/>
    </source>
</evidence>
<dbReference type="EMBL" id="JACGXL010000003">
    <property type="protein sequence ID" value="MBA8888181.1"/>
    <property type="molecule type" value="Genomic_DNA"/>
</dbReference>
<keyword evidence="5" id="KW-1185">Reference proteome</keyword>
<feature type="domain" description="Ketoreductase" evidence="3">
    <location>
        <begin position="22"/>
        <end position="207"/>
    </location>
</feature>
<dbReference type="SUPFAM" id="SSF51735">
    <property type="entry name" value="NAD(P)-binding Rossmann-fold domains"/>
    <property type="match status" value="1"/>
</dbReference>
<dbReference type="PRINTS" id="PR00081">
    <property type="entry name" value="GDHRDH"/>
</dbReference>
<dbReference type="InterPro" id="IPR057326">
    <property type="entry name" value="KR_dom"/>
</dbReference>
<dbReference type="PANTHER" id="PTHR44196">
    <property type="entry name" value="DEHYDROGENASE/REDUCTASE SDR FAMILY MEMBER 7B"/>
    <property type="match status" value="1"/>
</dbReference>
<dbReference type="InterPro" id="IPR002347">
    <property type="entry name" value="SDR_fam"/>
</dbReference>
<dbReference type="Proteomes" id="UP000550401">
    <property type="component" value="Unassembled WGS sequence"/>
</dbReference>
<keyword evidence="2" id="KW-0560">Oxidoreductase</keyword>